<dbReference type="GO" id="GO:0004523">
    <property type="term" value="F:RNA-DNA hybrid ribonuclease activity"/>
    <property type="evidence" value="ECO:0007669"/>
    <property type="project" value="InterPro"/>
</dbReference>
<dbReference type="SUPFAM" id="SSF53098">
    <property type="entry name" value="Ribonuclease H-like"/>
    <property type="match status" value="2"/>
</dbReference>
<dbReference type="InterPro" id="IPR001584">
    <property type="entry name" value="Integrase_cat-core"/>
</dbReference>
<feature type="region of interest" description="Disordered" evidence="1">
    <location>
        <begin position="1"/>
        <end position="22"/>
    </location>
</feature>
<dbReference type="GO" id="GO:0003676">
    <property type="term" value="F:nucleic acid binding"/>
    <property type="evidence" value="ECO:0007669"/>
    <property type="project" value="InterPro"/>
</dbReference>
<dbReference type="InterPro" id="IPR036397">
    <property type="entry name" value="RNaseH_sf"/>
</dbReference>
<name>A0A2N9IX02_FAGSY</name>
<dbReference type="SUPFAM" id="SSF56672">
    <property type="entry name" value="DNA/RNA polymerases"/>
    <property type="match status" value="1"/>
</dbReference>
<gene>
    <name evidence="4" type="ORF">FSB_LOCUS57294</name>
</gene>
<accession>A0A2N9IX02</accession>
<dbReference type="Gene3D" id="3.30.420.10">
    <property type="entry name" value="Ribonuclease H-like superfamily/Ribonuclease H"/>
    <property type="match status" value="2"/>
</dbReference>
<dbReference type="InterPro" id="IPR043128">
    <property type="entry name" value="Rev_trsase/Diguanyl_cyclase"/>
</dbReference>
<dbReference type="PROSITE" id="PS50879">
    <property type="entry name" value="RNASE_H_1"/>
    <property type="match status" value="1"/>
</dbReference>
<dbReference type="Pfam" id="PF13456">
    <property type="entry name" value="RVT_3"/>
    <property type="match status" value="1"/>
</dbReference>
<dbReference type="InterPro" id="IPR043502">
    <property type="entry name" value="DNA/RNA_pol_sf"/>
</dbReference>
<dbReference type="PROSITE" id="PS50994">
    <property type="entry name" value="INTEGRASE"/>
    <property type="match status" value="1"/>
</dbReference>
<dbReference type="Pfam" id="PF17919">
    <property type="entry name" value="RT_RNaseH_2"/>
    <property type="match status" value="1"/>
</dbReference>
<proteinExistence type="predicted"/>
<dbReference type="CDD" id="cd01647">
    <property type="entry name" value="RT_LTR"/>
    <property type="match status" value="1"/>
</dbReference>
<organism evidence="4">
    <name type="scientific">Fagus sylvatica</name>
    <name type="common">Beechnut</name>
    <dbReference type="NCBI Taxonomy" id="28930"/>
    <lineage>
        <taxon>Eukaryota</taxon>
        <taxon>Viridiplantae</taxon>
        <taxon>Streptophyta</taxon>
        <taxon>Embryophyta</taxon>
        <taxon>Tracheophyta</taxon>
        <taxon>Spermatophyta</taxon>
        <taxon>Magnoliopsida</taxon>
        <taxon>eudicotyledons</taxon>
        <taxon>Gunneridae</taxon>
        <taxon>Pentapetalae</taxon>
        <taxon>rosids</taxon>
        <taxon>fabids</taxon>
        <taxon>Fagales</taxon>
        <taxon>Fagaceae</taxon>
        <taxon>Fagus</taxon>
    </lineage>
</organism>
<feature type="domain" description="Integrase catalytic" evidence="3">
    <location>
        <begin position="658"/>
        <end position="815"/>
    </location>
</feature>
<dbReference type="InterPro" id="IPR012337">
    <property type="entry name" value="RNaseH-like_sf"/>
</dbReference>
<dbReference type="Gene3D" id="3.30.70.270">
    <property type="match status" value="2"/>
</dbReference>
<protein>
    <submittedName>
        <fullName evidence="4">Uncharacterized protein</fullName>
    </submittedName>
</protein>
<dbReference type="Pfam" id="PF00665">
    <property type="entry name" value="rve"/>
    <property type="match status" value="1"/>
</dbReference>
<dbReference type="GO" id="GO:0015074">
    <property type="term" value="P:DNA integration"/>
    <property type="evidence" value="ECO:0007669"/>
    <property type="project" value="InterPro"/>
</dbReference>
<evidence type="ECO:0000259" key="3">
    <source>
        <dbReference type="PROSITE" id="PS50994"/>
    </source>
</evidence>
<dbReference type="InterPro" id="IPR000477">
    <property type="entry name" value="RT_dom"/>
</dbReference>
<dbReference type="FunFam" id="3.30.70.270:FF:000063">
    <property type="entry name" value="Zinc knuckle domaincontaining protein"/>
    <property type="match status" value="1"/>
</dbReference>
<reference evidence="4" key="1">
    <citation type="submission" date="2018-02" db="EMBL/GenBank/DDBJ databases">
        <authorList>
            <person name="Cohen D.B."/>
            <person name="Kent A.D."/>
        </authorList>
    </citation>
    <scope>NUCLEOTIDE SEQUENCE</scope>
</reference>
<sequence length="919" mass="104230">MPSPRRGIPPHHRSATANRERRPRCGPVCHCYSVSQVAMRLHAKPQTIPTSPKLTTKRNCSLDNIDNSDEEVELPNDILEALERQDEGSKPNIEELEIINLADEGEEPREVKIGTRSTTEQKEALIALLREFHEIFAWSYQDMPGLDTDIVVHKIPAEARMQACQTSAATNEARRTQEPLISEPWSPSSIDMIHHEIEVYVDDMIAKSRTTQDHLTDLRKLFQRLKKYQLRLNPNKCAFGVTSGKLLGFIVSGRGIEIDPAKVQAIRSMPTPKTEKEIRSFLGRINYIARFIAQLTATCEPLFKLLRKDVKIKWTEDCQKAFDKIKEYLLNPPILVPPTPGRPLILYLTVQEASMGCMLGQQDETGRKEQAIYYLSKKFTEPETRYLLVEKTCCALAWASKKLRQYMLYYTTWLVSRMDPIKYIFEKPALIGKIARWQSMKMTIVGWKLYFDGAANAIGSGIGAVLVSPKGQQTPIAVKLGFDCTNNMTEYEACIVGLQAALEFGAYELEVFGDSLLIVSQTNGEWQARDPKLIPYQRYISQLVPKFKYITFTYTPRAHNHFADALATLASLIKLVEGDDVRPLRIETRDIPAYCVCVEECMNVEGRDRQQALMQKKPIDLIQEMHAGIDGSPRQRTLPGPENYESWLLLVDNGEGLHQTCPDVPQMPDVRLPQKASNGHEFILVAIDYFTKWVEACSFKNVTQVAVTQFVKNNIICRYGMPEMLITDNASNLNNRMMDQLCQQFKIQHHNSAPYRPKMNGAVEAANKNVKKILSKMTETYKDWHEHLPYALCAYRTSVRTSVGATPYSLVYGMEAVLPVEVEIPSLRILIIDPAGRGRMGPKRAYNKKARPRTFQPGDLVLKKRNMALSDSRGKFAPSYEGPYVVKKAFSRGAIILANMDGEEFRSPINSDSVIKYHV</sequence>
<dbReference type="InterPro" id="IPR041577">
    <property type="entry name" value="RT_RNaseH_2"/>
</dbReference>
<evidence type="ECO:0000259" key="2">
    <source>
        <dbReference type="PROSITE" id="PS50879"/>
    </source>
</evidence>
<evidence type="ECO:0000313" key="4">
    <source>
        <dbReference type="EMBL" id="SPD29412.1"/>
    </source>
</evidence>
<dbReference type="Pfam" id="PF00078">
    <property type="entry name" value="RVT_1"/>
    <property type="match status" value="1"/>
</dbReference>
<feature type="domain" description="RNase H type-1" evidence="2">
    <location>
        <begin position="443"/>
        <end position="572"/>
    </location>
</feature>
<dbReference type="InterPro" id="IPR002156">
    <property type="entry name" value="RNaseH_domain"/>
</dbReference>
<dbReference type="CDD" id="cd09279">
    <property type="entry name" value="RNase_HI_like"/>
    <property type="match status" value="1"/>
</dbReference>
<evidence type="ECO:0000256" key="1">
    <source>
        <dbReference type="SAM" id="MobiDB-lite"/>
    </source>
</evidence>
<dbReference type="PANTHER" id="PTHR48475">
    <property type="entry name" value="RIBONUCLEASE H"/>
    <property type="match status" value="1"/>
</dbReference>
<dbReference type="PANTHER" id="PTHR48475:SF1">
    <property type="entry name" value="RNASE H TYPE-1 DOMAIN-CONTAINING PROTEIN"/>
    <property type="match status" value="1"/>
</dbReference>
<dbReference type="AlphaFoldDB" id="A0A2N9IX02"/>
<dbReference type="EMBL" id="OIVN01006270">
    <property type="protein sequence ID" value="SPD29412.1"/>
    <property type="molecule type" value="Genomic_DNA"/>
</dbReference>